<dbReference type="EMBL" id="JBHUEJ010000036">
    <property type="protein sequence ID" value="MFD1712202.1"/>
    <property type="molecule type" value="Genomic_DNA"/>
</dbReference>
<organism evidence="1 2">
    <name type="scientific">Ottowia flava</name>
    <dbReference type="NCBI Taxonomy" id="2675430"/>
    <lineage>
        <taxon>Bacteria</taxon>
        <taxon>Pseudomonadati</taxon>
        <taxon>Pseudomonadota</taxon>
        <taxon>Betaproteobacteria</taxon>
        <taxon>Burkholderiales</taxon>
        <taxon>Comamonadaceae</taxon>
        <taxon>Ottowia</taxon>
    </lineage>
</organism>
<dbReference type="InterPro" id="IPR037883">
    <property type="entry name" value="Knr4/Smi1-like_sf"/>
</dbReference>
<dbReference type="SUPFAM" id="SSF160631">
    <property type="entry name" value="SMI1/KNR4-like"/>
    <property type="match status" value="1"/>
</dbReference>
<protein>
    <recommendedName>
        <fullName evidence="3">SMI1/KNR4 family protein</fullName>
    </recommendedName>
</protein>
<dbReference type="RefSeq" id="WP_147912219.1">
    <property type="nucleotide sequence ID" value="NZ_JBHUEJ010000036.1"/>
</dbReference>
<dbReference type="Proteomes" id="UP001597304">
    <property type="component" value="Unassembled WGS sequence"/>
</dbReference>
<evidence type="ECO:0000313" key="2">
    <source>
        <dbReference type="Proteomes" id="UP001597304"/>
    </source>
</evidence>
<sequence>MSQFNDLIAEKGTGTACDQLTPLTGEALASLQRDEPGLPAGYVDFLSHVGFGPIGDDSFMLYSGLLAPEELYGQTPPGLAAVQLFGDDFAGYASGFDTANGWRIVEIDPTSHEATEVARDFAAFIRLKIAAAS</sequence>
<name>A0ABW4KW08_9BURK</name>
<evidence type="ECO:0008006" key="3">
    <source>
        <dbReference type="Google" id="ProtNLM"/>
    </source>
</evidence>
<reference evidence="2" key="1">
    <citation type="journal article" date="2019" name="Int. J. Syst. Evol. Microbiol.">
        <title>The Global Catalogue of Microorganisms (GCM) 10K type strain sequencing project: providing services to taxonomists for standard genome sequencing and annotation.</title>
        <authorList>
            <consortium name="The Broad Institute Genomics Platform"/>
            <consortium name="The Broad Institute Genome Sequencing Center for Infectious Disease"/>
            <person name="Wu L."/>
            <person name="Ma J."/>
        </authorList>
    </citation>
    <scope>NUCLEOTIDE SEQUENCE [LARGE SCALE GENOMIC DNA]</scope>
    <source>
        <strain evidence="2">LMG 29247</strain>
    </source>
</reference>
<keyword evidence="2" id="KW-1185">Reference proteome</keyword>
<evidence type="ECO:0000313" key="1">
    <source>
        <dbReference type="EMBL" id="MFD1712202.1"/>
    </source>
</evidence>
<accession>A0ABW4KW08</accession>
<comment type="caution">
    <text evidence="1">The sequence shown here is derived from an EMBL/GenBank/DDBJ whole genome shotgun (WGS) entry which is preliminary data.</text>
</comment>
<gene>
    <name evidence="1" type="ORF">ACFSF0_16460</name>
</gene>
<proteinExistence type="predicted"/>